<dbReference type="EMBL" id="MHSW01000011">
    <property type="protein sequence ID" value="OHA52312.1"/>
    <property type="molecule type" value="Genomic_DNA"/>
</dbReference>
<proteinExistence type="predicted"/>
<comment type="caution">
    <text evidence="1">The sequence shown here is derived from an EMBL/GenBank/DDBJ whole genome shotgun (WGS) entry which is preliminary data.</text>
</comment>
<accession>A0A1G2PXI7</accession>
<evidence type="ECO:0000313" key="1">
    <source>
        <dbReference type="EMBL" id="OHA52312.1"/>
    </source>
</evidence>
<reference evidence="1 2" key="1">
    <citation type="journal article" date="2016" name="Nat. Commun.">
        <title>Thousands of microbial genomes shed light on interconnected biogeochemical processes in an aquifer system.</title>
        <authorList>
            <person name="Anantharaman K."/>
            <person name="Brown C.T."/>
            <person name="Hug L.A."/>
            <person name="Sharon I."/>
            <person name="Castelle C.J."/>
            <person name="Probst A.J."/>
            <person name="Thomas B.C."/>
            <person name="Singh A."/>
            <person name="Wilkins M.J."/>
            <person name="Karaoz U."/>
            <person name="Brodie E.L."/>
            <person name="Williams K.H."/>
            <person name="Hubbard S.S."/>
            <person name="Banfield J.F."/>
        </authorList>
    </citation>
    <scope>NUCLEOTIDE SEQUENCE [LARGE SCALE GENOMIC DNA]</scope>
</reference>
<dbReference type="AlphaFoldDB" id="A0A1G2PXI7"/>
<organism evidence="1 2">
    <name type="scientific">Candidatus Terrybacteria bacterium RIFCSPLOWO2_01_FULL_40_23</name>
    <dbReference type="NCBI Taxonomy" id="1802366"/>
    <lineage>
        <taxon>Bacteria</taxon>
        <taxon>Candidatus Terryibacteriota</taxon>
    </lineage>
</organism>
<name>A0A1G2PXI7_9BACT</name>
<evidence type="ECO:0000313" key="2">
    <source>
        <dbReference type="Proteomes" id="UP000176951"/>
    </source>
</evidence>
<protein>
    <submittedName>
        <fullName evidence="1">Uncharacterized protein</fullName>
    </submittedName>
</protein>
<sequence length="139" mass="15688">MQRLYFGHPINTYNTDLERQLILAINAVFPDCIIENPNAQKHQDGYALCREKTGNGMTYFIENVLPNCTGGLFLAFRDGKFGAGVMAEMYFFIRRGDPVREILPNGTVIPLTIPLKERALSAEETRTRIRDASGNTVLY</sequence>
<dbReference type="Proteomes" id="UP000176951">
    <property type="component" value="Unassembled WGS sequence"/>
</dbReference>
<gene>
    <name evidence="1" type="ORF">A3A97_02545</name>
</gene>